<dbReference type="EMBL" id="CAOS01000013">
    <property type="protein sequence ID" value="CCO09158.1"/>
    <property type="molecule type" value="Genomic_DNA"/>
</dbReference>
<keyword evidence="3" id="KW-1185">Reference proteome</keyword>
<gene>
    <name evidence="2" type="ORF">DESHY_60330</name>
</gene>
<organism evidence="2 3">
    <name type="scientific">Desulforamulus hydrothermalis Lam5 = DSM 18033</name>
    <dbReference type="NCBI Taxonomy" id="1121428"/>
    <lineage>
        <taxon>Bacteria</taxon>
        <taxon>Bacillati</taxon>
        <taxon>Bacillota</taxon>
        <taxon>Clostridia</taxon>
        <taxon>Eubacteriales</taxon>
        <taxon>Peptococcaceae</taxon>
        <taxon>Desulforamulus</taxon>
    </lineage>
</organism>
<protein>
    <submittedName>
        <fullName evidence="2">Uncharacterized protein</fullName>
    </submittedName>
</protein>
<evidence type="ECO:0000256" key="1">
    <source>
        <dbReference type="SAM" id="Phobius"/>
    </source>
</evidence>
<dbReference type="Proteomes" id="UP000009315">
    <property type="component" value="Unassembled WGS sequence"/>
</dbReference>
<keyword evidence="1" id="KW-0812">Transmembrane</keyword>
<evidence type="ECO:0000313" key="2">
    <source>
        <dbReference type="EMBL" id="CCO09158.1"/>
    </source>
</evidence>
<comment type="caution">
    <text evidence="2">The sequence shown here is derived from an EMBL/GenBank/DDBJ whole genome shotgun (WGS) entry which is preliminary data.</text>
</comment>
<dbReference type="AlphaFoldDB" id="K8EBT8"/>
<keyword evidence="1" id="KW-1133">Transmembrane helix</keyword>
<proteinExistence type="predicted"/>
<accession>K8EBT8</accession>
<dbReference type="STRING" id="1121428.DESHY_60330"/>
<reference evidence="2 3" key="1">
    <citation type="journal article" date="2013" name="Genome Announc.">
        <title>Genome Sequence of the Sulfate-Reducing Bacterium Desulfotomaculum hydrothermale Lam5(T).</title>
        <authorList>
            <person name="Amin O."/>
            <person name="Fardeau M.L."/>
            <person name="Valette O."/>
            <person name="Hirschler-Rea A."/>
            <person name="Barbe V."/>
            <person name="Medigue C."/>
            <person name="Vacherie B."/>
            <person name="Ollivier B."/>
            <person name="Bertin P.N."/>
            <person name="Dolla A."/>
        </authorList>
    </citation>
    <scope>NUCLEOTIDE SEQUENCE [LARGE SCALE GENOMIC DNA]</scope>
    <source>
        <strain evidence="3">Lam5 / DSM 18033</strain>
    </source>
</reference>
<evidence type="ECO:0000313" key="3">
    <source>
        <dbReference type="Proteomes" id="UP000009315"/>
    </source>
</evidence>
<keyword evidence="1" id="KW-0472">Membrane</keyword>
<name>K8EBT8_9FIRM</name>
<sequence length="64" mass="7412">MAALISPFINPAGITLGYCYSKDDFNFIFVLNFVVLFVVFCHNTFSNFIVKHVKMSRYNHKTMV</sequence>
<feature type="transmembrane region" description="Helical" evidence="1">
    <location>
        <begin position="27"/>
        <end position="50"/>
    </location>
</feature>